<feature type="transmembrane region" description="Helical" evidence="1">
    <location>
        <begin position="20"/>
        <end position="38"/>
    </location>
</feature>
<gene>
    <name evidence="3" type="ORF">ICJ84_14600</name>
</gene>
<protein>
    <submittedName>
        <fullName evidence="3">VanZ family protein</fullName>
    </submittedName>
</protein>
<dbReference type="Proteomes" id="UP000602057">
    <property type="component" value="Unassembled WGS sequence"/>
</dbReference>
<dbReference type="RefSeq" id="WP_188217153.1">
    <property type="nucleotide sequence ID" value="NZ_BAABGH010000002.1"/>
</dbReference>
<reference evidence="3" key="1">
    <citation type="journal article" date="2013" name="Int. J. Syst. Evol. Microbiol.">
        <title>Aestuariibaculum suncheonense gen. nov., sp. nov., a marine bacterium of the family Flavobacteriaceae isolated from a tidal flat and emended descriptions of the genera Gaetbulibacter and Tamlana.</title>
        <authorList>
            <person name="Jeong S.H."/>
            <person name="Park M.S."/>
            <person name="Jin H.M."/>
            <person name="Lee K."/>
            <person name="Park W."/>
            <person name="Jeon C.O."/>
        </authorList>
    </citation>
    <scope>NUCLEOTIDE SEQUENCE</scope>
    <source>
        <strain evidence="3">SC17</strain>
    </source>
</reference>
<feature type="transmembrane region" description="Helical" evidence="1">
    <location>
        <begin position="45"/>
        <end position="66"/>
    </location>
</feature>
<keyword evidence="4" id="KW-1185">Reference proteome</keyword>
<name>A0A8J6QBV3_9FLAO</name>
<dbReference type="NCBIfam" id="NF037970">
    <property type="entry name" value="vanZ_1"/>
    <property type="match status" value="1"/>
</dbReference>
<dbReference type="EMBL" id="JACVXC010000006">
    <property type="protein sequence ID" value="MBD0836665.1"/>
    <property type="molecule type" value="Genomic_DNA"/>
</dbReference>
<dbReference type="PANTHER" id="PTHR28008">
    <property type="entry name" value="DOMAIN PROTEIN, PUTATIVE (AFU_ORTHOLOGUE AFUA_3G10980)-RELATED"/>
    <property type="match status" value="1"/>
</dbReference>
<dbReference type="Pfam" id="PF04892">
    <property type="entry name" value="VanZ"/>
    <property type="match status" value="1"/>
</dbReference>
<dbReference type="InterPro" id="IPR006976">
    <property type="entry name" value="VanZ-like"/>
</dbReference>
<evidence type="ECO:0000256" key="1">
    <source>
        <dbReference type="SAM" id="Phobius"/>
    </source>
</evidence>
<dbReference type="AlphaFoldDB" id="A0A8J6QBV3"/>
<evidence type="ECO:0000313" key="4">
    <source>
        <dbReference type="Proteomes" id="UP000602057"/>
    </source>
</evidence>
<accession>A0A8J6QBV3</accession>
<keyword evidence="1" id="KW-1133">Transmembrane helix</keyword>
<feature type="domain" description="VanZ-like" evidence="2">
    <location>
        <begin position="15"/>
        <end position="94"/>
    </location>
</feature>
<evidence type="ECO:0000313" key="3">
    <source>
        <dbReference type="EMBL" id="MBD0836665.1"/>
    </source>
</evidence>
<reference evidence="3" key="2">
    <citation type="submission" date="2020-09" db="EMBL/GenBank/DDBJ databases">
        <authorList>
            <person name="Wu Z."/>
        </authorList>
    </citation>
    <scope>NUCLEOTIDE SEQUENCE</scope>
    <source>
        <strain evidence="3">SC17</strain>
    </source>
</reference>
<evidence type="ECO:0000259" key="2">
    <source>
        <dbReference type="Pfam" id="PF04892"/>
    </source>
</evidence>
<sequence length="103" mass="11561">MRLKELPDVGISNADKIFHGITYLVLALLWYGTFLLKFKWSSVKALIYSALFSIIFGIIIEVLQGMVTVTRKPDYEDVIANSVGVLLAVGIALLYNRTQIKKI</sequence>
<comment type="caution">
    <text evidence="3">The sequence shown here is derived from an EMBL/GenBank/DDBJ whole genome shotgun (WGS) entry which is preliminary data.</text>
</comment>
<dbReference type="PANTHER" id="PTHR28008:SF1">
    <property type="entry name" value="DOMAIN PROTEIN, PUTATIVE (AFU_ORTHOLOGUE AFUA_3G10980)-RELATED"/>
    <property type="match status" value="1"/>
</dbReference>
<feature type="transmembrane region" description="Helical" evidence="1">
    <location>
        <begin position="78"/>
        <end position="95"/>
    </location>
</feature>
<proteinExistence type="predicted"/>
<organism evidence="3 4">
    <name type="scientific">Aestuariibaculum suncheonense</name>
    <dbReference type="NCBI Taxonomy" id="1028745"/>
    <lineage>
        <taxon>Bacteria</taxon>
        <taxon>Pseudomonadati</taxon>
        <taxon>Bacteroidota</taxon>
        <taxon>Flavobacteriia</taxon>
        <taxon>Flavobacteriales</taxon>
        <taxon>Flavobacteriaceae</taxon>
    </lineage>
</organism>
<keyword evidence="1" id="KW-0812">Transmembrane</keyword>
<keyword evidence="1" id="KW-0472">Membrane</keyword>